<protein>
    <recommendedName>
        <fullName evidence="3">Kinesin motor domain-containing protein</fullName>
    </recommendedName>
</protein>
<evidence type="ECO:0000313" key="4">
    <source>
        <dbReference type="EMBL" id="GET87577.1"/>
    </source>
</evidence>
<feature type="domain" description="Kinesin motor" evidence="3">
    <location>
        <begin position="20"/>
        <end position="455"/>
    </location>
</feature>
<dbReference type="InterPro" id="IPR001752">
    <property type="entry name" value="Kinesin_motor_dom"/>
</dbReference>
<dbReference type="InterPro" id="IPR036961">
    <property type="entry name" value="Kinesin_motor_dom_sf"/>
</dbReference>
<dbReference type="Gene3D" id="3.40.850.10">
    <property type="entry name" value="Kinesin motor domain"/>
    <property type="match status" value="1"/>
</dbReference>
<evidence type="ECO:0000259" key="3">
    <source>
        <dbReference type="PROSITE" id="PS50067"/>
    </source>
</evidence>
<dbReference type="GO" id="GO:0016887">
    <property type="term" value="F:ATP hydrolysis activity"/>
    <property type="evidence" value="ECO:0007669"/>
    <property type="project" value="TreeGrafter"/>
</dbReference>
<organism evidence="4 5">
    <name type="scientific">Leishmania tarentolae</name>
    <name type="common">Sauroleishmania tarentolae</name>
    <dbReference type="NCBI Taxonomy" id="5689"/>
    <lineage>
        <taxon>Eukaryota</taxon>
        <taxon>Discoba</taxon>
        <taxon>Euglenozoa</taxon>
        <taxon>Kinetoplastea</taxon>
        <taxon>Metakinetoplastina</taxon>
        <taxon>Trypanosomatida</taxon>
        <taxon>Trypanosomatidae</taxon>
        <taxon>Leishmaniinae</taxon>
        <taxon>Leishmania</taxon>
        <taxon>lizard Leishmania</taxon>
    </lineage>
</organism>
<feature type="compositionally biased region" description="Basic and acidic residues" evidence="2">
    <location>
        <begin position="523"/>
        <end position="534"/>
    </location>
</feature>
<dbReference type="GO" id="GO:0005871">
    <property type="term" value="C:kinesin complex"/>
    <property type="evidence" value="ECO:0007669"/>
    <property type="project" value="TreeGrafter"/>
</dbReference>
<keyword evidence="1" id="KW-0505">Motor protein</keyword>
<dbReference type="AlphaFoldDB" id="A0A640KIJ2"/>
<dbReference type="GO" id="GO:0007018">
    <property type="term" value="P:microtubule-based movement"/>
    <property type="evidence" value="ECO:0007669"/>
    <property type="project" value="InterPro"/>
</dbReference>
<dbReference type="PANTHER" id="PTHR24115">
    <property type="entry name" value="KINESIN-RELATED"/>
    <property type="match status" value="1"/>
</dbReference>
<dbReference type="GO" id="GO:0008017">
    <property type="term" value="F:microtubule binding"/>
    <property type="evidence" value="ECO:0007669"/>
    <property type="project" value="InterPro"/>
</dbReference>
<dbReference type="GO" id="GO:0003777">
    <property type="term" value="F:microtubule motor activity"/>
    <property type="evidence" value="ECO:0007669"/>
    <property type="project" value="InterPro"/>
</dbReference>
<feature type="region of interest" description="Disordered" evidence="2">
    <location>
        <begin position="510"/>
        <end position="560"/>
    </location>
</feature>
<dbReference type="SMART" id="SM00129">
    <property type="entry name" value="KISc"/>
    <property type="match status" value="1"/>
</dbReference>
<gene>
    <name evidence="4" type="ORF">LtaPh_1702400</name>
</gene>
<keyword evidence="5" id="KW-1185">Reference proteome</keyword>
<accession>A0A640KIJ2</accession>
<feature type="binding site" evidence="1">
    <location>
        <begin position="122"/>
        <end position="129"/>
    </location>
    <ligand>
        <name>ATP</name>
        <dbReference type="ChEBI" id="CHEBI:30616"/>
    </ligand>
</feature>
<feature type="region of interest" description="Disordered" evidence="2">
    <location>
        <begin position="678"/>
        <end position="709"/>
    </location>
</feature>
<feature type="compositionally biased region" description="Low complexity" evidence="2">
    <location>
        <begin position="348"/>
        <end position="359"/>
    </location>
</feature>
<evidence type="ECO:0000256" key="1">
    <source>
        <dbReference type="PROSITE-ProRule" id="PRU00283"/>
    </source>
</evidence>
<dbReference type="GO" id="GO:0005874">
    <property type="term" value="C:microtubule"/>
    <property type="evidence" value="ECO:0007669"/>
    <property type="project" value="TreeGrafter"/>
</dbReference>
<sequence length="1094" mass="116238">MAALSPSEAPRRMPCQVTDRIHVYGRVRPPAFPNAPLWITVDSKHTTLTCGGREDAAQATDAVSKRRRSASIHVTHSPSFTFDGVIGDAHGSAASTFLDSTARSCVEDSLLRGTSATVLCFGNKASGKSTTMFGDMTVSGLCQRILIALFTVVDAQPEPLTPVSFSGVTMPAPFSYDVASLGSSNGEEEVRRGCRTRYSVKLSCLELRGETVVDLLAGAAHDVPSNGASASVSPPAALPPSPTPSSSLLSSSPNITMDSRGKVTLRNVSKVTCCSAADAIGLIHRSRRAPSSTASPWSPGHVVVIVDVTCEEGEEASTSHHLMRTAKLYLVDLAAAEQPRHRNEKSQPSRSFTSSSRPTADGAVTSLNSGPEAVAIRHSLTILQQVITAISSSTSVVVDERRSQPPYRQRKLTMLLKGHLGGSCRTFIIAHVRPEEIYKQETLATLQLARQLLCVPESPTSRIVEDPAVRVHQLQRQVAALQTELRLQMELNERAASAASVLAAAAAPLDAPTPKGAKSQKQRFGDDSAMDTRRRVPKSCTGGLSDGGTSLSQKGVGPASECHPLLRHSASSSAMPVSDTLTTYVMNFVAGRIAVLPVSTVLEMNTCFELLRQCVTERDIQLRAALTDLRAAEAATAAAFTALAANNARSAVSERLPGRSISTGGLGRRRLASMRVTASLAKDTPSTEDKRSPSMESALSPLTAPMPTCNSLHTALLREPSPSMQAPTDAQAGKGYGSGPSAAGLSRDETKDTVPLSPFPGMSSFPSTVPTVDATTANVSFVTTAAARSASEGVMCPENESAFAGSNNEAPTLKPFSLSSLQRGRVVSSAPLSRIRPSSALKNMAKTSRQASTAQKVSTPWGQKAAKLLSQYSWIDVNSTAHVRRSQSAVNSTLQASPCESSAFHMYTTQTSEGVRQVQHVQQQEETVASLRQRLREEVTHDGHHNDTALTDECRHHERQLKQHREALLRNFELWYRSRMLGQDSATPVSIPIKKPTEDPKRLSIDTMRRRLRRPVTAGSAGSGDHNVSGLSDATVDGVDCSGAYDGWCGSAPALRPAASLYSTKGAVGEAAARAMSAETFSAAGGRSDAYCST</sequence>
<evidence type="ECO:0000313" key="5">
    <source>
        <dbReference type="Proteomes" id="UP000419144"/>
    </source>
</evidence>
<comment type="caution">
    <text evidence="4">The sequence shown here is derived from an EMBL/GenBank/DDBJ whole genome shotgun (WGS) entry which is preliminary data.</text>
</comment>
<dbReference type="PRINTS" id="PR00380">
    <property type="entry name" value="KINESINHEAVY"/>
</dbReference>
<feature type="region of interest" description="Disordered" evidence="2">
    <location>
        <begin position="721"/>
        <end position="764"/>
    </location>
</feature>
<dbReference type="OrthoDB" id="267071at2759"/>
<keyword evidence="1" id="KW-0547">Nucleotide-binding</keyword>
<dbReference type="SUPFAM" id="SSF52540">
    <property type="entry name" value="P-loop containing nucleoside triphosphate hydrolases"/>
    <property type="match status" value="1"/>
</dbReference>
<feature type="compositionally biased region" description="Low complexity" evidence="2">
    <location>
        <begin position="244"/>
        <end position="253"/>
    </location>
</feature>
<reference evidence="4" key="1">
    <citation type="submission" date="2019-11" db="EMBL/GenBank/DDBJ databases">
        <title>Leishmania tarentolae CDS.</title>
        <authorList>
            <person name="Goto Y."/>
            <person name="Yamagishi J."/>
        </authorList>
    </citation>
    <scope>NUCLEOTIDE SEQUENCE [LARGE SCALE GENOMIC DNA]</scope>
    <source>
        <strain evidence="4">Parrot Tar II</strain>
    </source>
</reference>
<dbReference type="InterPro" id="IPR027417">
    <property type="entry name" value="P-loop_NTPase"/>
</dbReference>
<dbReference type="GO" id="GO:0005524">
    <property type="term" value="F:ATP binding"/>
    <property type="evidence" value="ECO:0007669"/>
    <property type="project" value="UniProtKB-UniRule"/>
</dbReference>
<dbReference type="Pfam" id="PF00225">
    <property type="entry name" value="Kinesin"/>
    <property type="match status" value="1"/>
</dbReference>
<feature type="compositionally biased region" description="Low complexity" evidence="2">
    <location>
        <begin position="224"/>
        <end position="235"/>
    </location>
</feature>
<dbReference type="InterPro" id="IPR027640">
    <property type="entry name" value="Kinesin-like_fam"/>
</dbReference>
<feature type="compositionally biased region" description="Low complexity" evidence="2">
    <location>
        <begin position="539"/>
        <end position="552"/>
    </location>
</feature>
<dbReference type="Proteomes" id="UP000419144">
    <property type="component" value="Unassembled WGS sequence"/>
</dbReference>
<dbReference type="EMBL" id="BLBS01000022">
    <property type="protein sequence ID" value="GET87577.1"/>
    <property type="molecule type" value="Genomic_DNA"/>
</dbReference>
<dbReference type="PANTHER" id="PTHR24115:SF1016">
    <property type="entry name" value="KINESIN FAMILY MEMBER 19A"/>
    <property type="match status" value="1"/>
</dbReference>
<name>A0A640KIJ2_LEITA</name>
<dbReference type="VEuPathDB" id="TriTrypDB:LtaPh_1702400"/>
<keyword evidence="1" id="KW-0067">ATP-binding</keyword>
<feature type="compositionally biased region" description="Basic and acidic residues" evidence="2">
    <location>
        <begin position="338"/>
        <end position="347"/>
    </location>
</feature>
<feature type="region of interest" description="Disordered" evidence="2">
    <location>
        <begin position="337"/>
        <end position="366"/>
    </location>
</feature>
<dbReference type="PROSITE" id="PS50067">
    <property type="entry name" value="KINESIN_MOTOR_2"/>
    <property type="match status" value="1"/>
</dbReference>
<evidence type="ECO:0000256" key="2">
    <source>
        <dbReference type="SAM" id="MobiDB-lite"/>
    </source>
</evidence>
<proteinExistence type="inferred from homology"/>
<feature type="region of interest" description="Disordered" evidence="2">
    <location>
        <begin position="224"/>
        <end position="255"/>
    </location>
</feature>
<comment type="similarity">
    <text evidence="1">Belongs to the TRAFAC class myosin-kinesin ATPase superfamily. Kinesin family.</text>
</comment>